<evidence type="ECO:0000313" key="3">
    <source>
        <dbReference type="Proteomes" id="UP000033567"/>
    </source>
</evidence>
<dbReference type="PATRIC" id="fig|1684.5.peg.36"/>
<dbReference type="EMBL" id="JWMF01000002">
    <property type="protein sequence ID" value="KJY52360.1"/>
    <property type="molecule type" value="Genomic_DNA"/>
</dbReference>
<feature type="domain" description="YgjP-like metallopeptidase" evidence="1">
    <location>
        <begin position="99"/>
        <end position="201"/>
    </location>
</feature>
<accession>A0A0F4L100</accession>
<dbReference type="GO" id="GO:0016787">
    <property type="term" value="F:hydrolase activity"/>
    <property type="evidence" value="ECO:0007669"/>
    <property type="project" value="UniProtKB-KW"/>
</dbReference>
<protein>
    <submittedName>
        <fullName evidence="2">Putative metal-dependent hydrolase</fullName>
    </submittedName>
</protein>
<dbReference type="PANTHER" id="PTHR30399:SF1">
    <property type="entry name" value="UTP PYROPHOSPHATASE"/>
    <property type="match status" value="1"/>
</dbReference>
<evidence type="ECO:0000259" key="1">
    <source>
        <dbReference type="Pfam" id="PF01863"/>
    </source>
</evidence>
<dbReference type="AlphaFoldDB" id="A0A0F4L100"/>
<organism evidence="2 3">
    <name type="scientific">Bifidobacterium mellis</name>
    <dbReference type="NCBI Taxonomy" id="1293823"/>
    <lineage>
        <taxon>Bacteria</taxon>
        <taxon>Bacillati</taxon>
        <taxon>Actinomycetota</taxon>
        <taxon>Actinomycetes</taxon>
        <taxon>Bifidobacteriales</taxon>
        <taxon>Bifidobacteriaceae</taxon>
        <taxon>Bifidobacterium</taxon>
    </lineage>
</organism>
<dbReference type="Proteomes" id="UP000033567">
    <property type="component" value="Unassembled WGS sequence"/>
</dbReference>
<dbReference type="PANTHER" id="PTHR30399">
    <property type="entry name" value="UNCHARACTERIZED PROTEIN YGJP"/>
    <property type="match status" value="1"/>
</dbReference>
<proteinExistence type="predicted"/>
<sequence>MGVMRRKRRAEPVRSEQLEVGGETVLVIRKRIANVYLRVKPPDGHLEVTAPLALSDDRIRAFIDGKRRWIATTRERLARSRDVYAQPGADGQLSPDRSEAEAKRVLQDRLPTLLDRWVPVVGRRPERISLRKMKTRWGSCTPATASIRLNTDLAWLDPDLLEYVLVHELTHLYEHGHGSGFRARMDHYMPDWTERRRRLNRYLAL</sequence>
<dbReference type="Pfam" id="PF01863">
    <property type="entry name" value="YgjP-like"/>
    <property type="match status" value="2"/>
</dbReference>
<evidence type="ECO:0000313" key="2">
    <source>
        <dbReference type="EMBL" id="KJY52360.1"/>
    </source>
</evidence>
<dbReference type="Gene3D" id="3.30.2010.10">
    <property type="entry name" value="Metalloproteases ('zincins'), catalytic domain"/>
    <property type="match status" value="1"/>
</dbReference>
<dbReference type="InterPro" id="IPR053136">
    <property type="entry name" value="UTP_pyrophosphatase-like"/>
</dbReference>
<name>A0A0F4L100_9BIFI</name>
<feature type="domain" description="YgjP-like metallopeptidase" evidence="1">
    <location>
        <begin position="35"/>
        <end position="80"/>
    </location>
</feature>
<keyword evidence="2" id="KW-0378">Hydrolase</keyword>
<reference evidence="2 3" key="1">
    <citation type="submission" date="2014-12" db="EMBL/GenBank/DDBJ databases">
        <title>Comparative genomics of the lactic acid bacteria isolated from the honey bee gut.</title>
        <authorList>
            <person name="Ellegaard K.M."/>
            <person name="Tamarit D."/>
            <person name="Javelind E."/>
            <person name="Olofsson T."/>
            <person name="Andersson S.G."/>
            <person name="Vasquez A."/>
        </authorList>
    </citation>
    <scope>NUCLEOTIDE SEQUENCE [LARGE SCALE GENOMIC DNA]</scope>
    <source>
        <strain evidence="2 3">Bin7</strain>
    </source>
</reference>
<dbReference type="CDD" id="cd07344">
    <property type="entry name" value="M48_yhfN_like"/>
    <property type="match status" value="1"/>
</dbReference>
<dbReference type="InterPro" id="IPR002725">
    <property type="entry name" value="YgjP-like_metallopeptidase"/>
</dbReference>
<gene>
    <name evidence="2" type="ORF">JF70_00350</name>
</gene>
<comment type="caution">
    <text evidence="2">The sequence shown here is derived from an EMBL/GenBank/DDBJ whole genome shotgun (WGS) entry which is preliminary data.</text>
</comment>
<keyword evidence="3" id="KW-1185">Reference proteome</keyword>